<feature type="region of interest" description="Disordered" evidence="6">
    <location>
        <begin position="188"/>
        <end position="227"/>
    </location>
</feature>
<evidence type="ECO:0000256" key="1">
    <source>
        <dbReference type="ARBA" id="ARBA00004123"/>
    </source>
</evidence>
<feature type="domain" description="Virilizer N-terminal" evidence="7">
    <location>
        <begin position="7"/>
        <end position="77"/>
    </location>
</feature>
<keyword evidence="3" id="KW-0507">mRNA processing</keyword>
<dbReference type="GO" id="GO:0005634">
    <property type="term" value="C:nucleus"/>
    <property type="evidence" value="ECO:0007669"/>
    <property type="project" value="UniProtKB-SubCell"/>
</dbReference>
<feature type="region of interest" description="Disordered" evidence="6">
    <location>
        <begin position="147"/>
        <end position="175"/>
    </location>
</feature>
<feature type="compositionally biased region" description="Pro residues" evidence="6">
    <location>
        <begin position="216"/>
        <end position="227"/>
    </location>
</feature>
<dbReference type="EMBL" id="BRZM01000063">
    <property type="protein sequence ID" value="GLD63636.1"/>
    <property type="molecule type" value="Genomic_DNA"/>
</dbReference>
<keyword evidence="9" id="KW-1185">Reference proteome</keyword>
<dbReference type="GO" id="GO:0008380">
    <property type="term" value="P:RNA splicing"/>
    <property type="evidence" value="ECO:0007669"/>
    <property type="project" value="UniProtKB-KW"/>
</dbReference>
<evidence type="ECO:0000256" key="5">
    <source>
        <dbReference type="ARBA" id="ARBA00023242"/>
    </source>
</evidence>
<keyword evidence="4" id="KW-0508">mRNA splicing</keyword>
<comment type="similarity">
    <text evidence="2">Belongs to the vir family.</text>
</comment>
<dbReference type="Pfam" id="PF15912">
    <property type="entry name" value="VIR_N"/>
    <property type="match status" value="1"/>
</dbReference>
<proteinExistence type="inferred from homology"/>
<keyword evidence="5" id="KW-0539">Nucleus</keyword>
<evidence type="ECO:0000256" key="4">
    <source>
        <dbReference type="ARBA" id="ARBA00023187"/>
    </source>
</evidence>
<comment type="caution">
    <text evidence="8">The sequence shown here is derived from an EMBL/GenBank/DDBJ whole genome shotgun (WGS) entry which is preliminary data.</text>
</comment>
<dbReference type="GO" id="GO:0036396">
    <property type="term" value="C:RNA N6-methyladenosine methyltransferase complex"/>
    <property type="evidence" value="ECO:0007669"/>
    <property type="project" value="TreeGrafter"/>
</dbReference>
<evidence type="ECO:0000313" key="8">
    <source>
        <dbReference type="EMBL" id="GLD63636.1"/>
    </source>
</evidence>
<dbReference type="PANTHER" id="PTHR23185">
    <property type="entry name" value="PROTEIN VIRILIZER HOMOLOG"/>
    <property type="match status" value="1"/>
</dbReference>
<sequence>MWCGFGGVLITEVWVIPPGIKAHSNCLTTEHFGETSPHAFQLELFFNNVTKPNSPTFHRLGSLEYDENKSIVFDPVERQAFIHNKSSQSDCGSVRYSSERHMGHALPLGHLLHHLPHRLNSQAGQEIIKQAFFQSGKKTPIQRQLHPRLHPEGSLDSPGPPPPDDDDGECPSDRGVSSCTVGAVLFNNVTKPNSPTFHRLGSGVVKRQTVRGPWRLPGPSPEDPTCR</sequence>
<dbReference type="GO" id="GO:0006397">
    <property type="term" value="P:mRNA processing"/>
    <property type="evidence" value="ECO:0007669"/>
    <property type="project" value="UniProtKB-KW"/>
</dbReference>
<accession>A0AAD3N223</accession>
<evidence type="ECO:0000313" key="9">
    <source>
        <dbReference type="Proteomes" id="UP001279410"/>
    </source>
</evidence>
<dbReference type="InterPro" id="IPR026736">
    <property type="entry name" value="Virilizer"/>
</dbReference>
<dbReference type="InterPro" id="IPR031801">
    <property type="entry name" value="VIR_N"/>
</dbReference>
<evidence type="ECO:0000259" key="7">
    <source>
        <dbReference type="Pfam" id="PF15912"/>
    </source>
</evidence>
<protein>
    <submittedName>
        <fullName evidence="8">Protein virilizer homolog isoform X1</fullName>
    </submittedName>
</protein>
<name>A0AAD3N223_LATJO</name>
<dbReference type="PANTHER" id="PTHR23185:SF0">
    <property type="entry name" value="PROTEIN VIRILIZER HOMOLOG"/>
    <property type="match status" value="1"/>
</dbReference>
<dbReference type="Proteomes" id="UP001279410">
    <property type="component" value="Unassembled WGS sequence"/>
</dbReference>
<evidence type="ECO:0000256" key="3">
    <source>
        <dbReference type="ARBA" id="ARBA00022664"/>
    </source>
</evidence>
<dbReference type="GO" id="GO:0003723">
    <property type="term" value="F:RNA binding"/>
    <property type="evidence" value="ECO:0007669"/>
    <property type="project" value="TreeGrafter"/>
</dbReference>
<reference evidence="8" key="1">
    <citation type="submission" date="2022-08" db="EMBL/GenBank/DDBJ databases">
        <title>Genome sequencing of akame (Lates japonicus).</title>
        <authorList>
            <person name="Hashiguchi Y."/>
            <person name="Takahashi H."/>
        </authorList>
    </citation>
    <scope>NUCLEOTIDE SEQUENCE</scope>
    <source>
        <strain evidence="8">Kochi</strain>
    </source>
</reference>
<evidence type="ECO:0000256" key="6">
    <source>
        <dbReference type="SAM" id="MobiDB-lite"/>
    </source>
</evidence>
<dbReference type="AlphaFoldDB" id="A0AAD3N223"/>
<evidence type="ECO:0000256" key="2">
    <source>
        <dbReference type="ARBA" id="ARBA00008371"/>
    </source>
</evidence>
<comment type="subcellular location">
    <subcellularLocation>
        <location evidence="1">Nucleus</location>
    </subcellularLocation>
</comment>
<organism evidence="8 9">
    <name type="scientific">Lates japonicus</name>
    <name type="common">Japanese lates</name>
    <dbReference type="NCBI Taxonomy" id="270547"/>
    <lineage>
        <taxon>Eukaryota</taxon>
        <taxon>Metazoa</taxon>
        <taxon>Chordata</taxon>
        <taxon>Craniata</taxon>
        <taxon>Vertebrata</taxon>
        <taxon>Euteleostomi</taxon>
        <taxon>Actinopterygii</taxon>
        <taxon>Neopterygii</taxon>
        <taxon>Teleostei</taxon>
        <taxon>Neoteleostei</taxon>
        <taxon>Acanthomorphata</taxon>
        <taxon>Carangaria</taxon>
        <taxon>Carangaria incertae sedis</taxon>
        <taxon>Centropomidae</taxon>
        <taxon>Lates</taxon>
    </lineage>
</organism>
<gene>
    <name evidence="8" type="ORF">AKAME5_001523600</name>
</gene>